<feature type="transmembrane region" description="Helical" evidence="8">
    <location>
        <begin position="289"/>
        <end position="310"/>
    </location>
</feature>
<dbReference type="GO" id="GO:0033179">
    <property type="term" value="C:proton-transporting V-type ATPase, V0 domain"/>
    <property type="evidence" value="ECO:0007669"/>
    <property type="project" value="InterPro"/>
</dbReference>
<evidence type="ECO:0000256" key="6">
    <source>
        <dbReference type="ARBA" id="ARBA00023065"/>
    </source>
</evidence>
<evidence type="ECO:0000256" key="4">
    <source>
        <dbReference type="ARBA" id="ARBA00022692"/>
    </source>
</evidence>
<evidence type="ECO:0000256" key="1">
    <source>
        <dbReference type="ARBA" id="ARBA00004141"/>
    </source>
</evidence>
<dbReference type="PANTHER" id="PTHR11629:SF91">
    <property type="entry name" value="V-TYPE PROTON ATPASE SUBUNIT A"/>
    <property type="match status" value="1"/>
</dbReference>
<evidence type="ECO:0000256" key="3">
    <source>
        <dbReference type="ARBA" id="ARBA00022448"/>
    </source>
</evidence>
<dbReference type="GO" id="GO:0016471">
    <property type="term" value="C:vacuolar proton-transporting V-type ATPase complex"/>
    <property type="evidence" value="ECO:0007669"/>
    <property type="project" value="TreeGrafter"/>
</dbReference>
<evidence type="ECO:0000256" key="7">
    <source>
        <dbReference type="ARBA" id="ARBA00023136"/>
    </source>
</evidence>
<evidence type="ECO:0000256" key="5">
    <source>
        <dbReference type="ARBA" id="ARBA00022989"/>
    </source>
</evidence>
<comment type="subcellular location">
    <subcellularLocation>
        <location evidence="1">Membrane</location>
        <topology evidence="1">Multi-pass membrane protein</topology>
    </subcellularLocation>
</comment>
<dbReference type="AlphaFoldDB" id="A0AAV2KD10"/>
<feature type="transmembrane region" description="Helical" evidence="8">
    <location>
        <begin position="145"/>
        <end position="169"/>
    </location>
</feature>
<keyword evidence="8" id="KW-0375">Hydrogen ion transport</keyword>
<dbReference type="InterPro" id="IPR002490">
    <property type="entry name" value="V-ATPase_116kDa_su"/>
</dbReference>
<evidence type="ECO:0000256" key="8">
    <source>
        <dbReference type="RuleBase" id="RU361189"/>
    </source>
</evidence>
<keyword evidence="5 8" id="KW-1133">Transmembrane helix</keyword>
<sequence length="579" mass="65652">MLAGVNARIDDLQMVLNQTEDHRQRVLQAAAKTVRVWFIKVRKMKAIYHTLNLCNIDVTQKCLIAEVWCPVSDMDSIQFALRRGTEKSGSTVPSILNRMQTKQTPPTFNKTNKFTSGFQNIVDAYGIGSYREINPAPYTIITFPFLFAVMFGDMGHGVLMTCAALYLVLRESRLIAQKNDNEMFSMVFAGRYIILLMGLFSIYTGIIYNDCFSKSINLFGSGWSVRPMFNPRVGGNWTFDTLNGSKILQLDPAVDGVFRGPYPIGIDPIWNIASNKLTFLNSFKMKMSVILGVIHMLFGVSLSLFNHLYFKKPLNIYLGFIPEIVFMTSLFGYLAIIIFYKWVSYSARTSREAPSLLIAFINMFLFNYRDPTNQPLYTGQPVIQSILVLMALACVPCMLIVKTLVLRRQHMWRKNLGTQSFGGVRVGNGPTEDEAGIIEHDQLAQQTEDEPEFNFADEAVHQAIHTIEYCLGCISNTASYLRLWALSLAHAQLSEVLWSMVMRIGLASRGLGGFILIFVTFFFFAILTVAILLIMEGLSAFLHALRLHWVEFQNKFYSGQGFMFLPFTFESILDGRYED</sequence>
<dbReference type="GO" id="GO:0046961">
    <property type="term" value="F:proton-transporting ATPase activity, rotational mechanism"/>
    <property type="evidence" value="ECO:0007669"/>
    <property type="project" value="InterPro"/>
</dbReference>
<feature type="transmembrane region" description="Helical" evidence="8">
    <location>
        <begin position="316"/>
        <end position="340"/>
    </location>
</feature>
<keyword evidence="3 8" id="KW-0813">Transport</keyword>
<keyword evidence="4 8" id="KW-0812">Transmembrane</keyword>
<dbReference type="Pfam" id="PF01496">
    <property type="entry name" value="V_ATPase_I"/>
    <property type="match status" value="1"/>
</dbReference>
<feature type="transmembrane region" description="Helical" evidence="8">
    <location>
        <begin position="189"/>
        <end position="208"/>
    </location>
</feature>
<comment type="similarity">
    <text evidence="2 8">Belongs to the V-ATPase 116 kDa subunit family.</text>
</comment>
<evidence type="ECO:0000313" key="10">
    <source>
        <dbReference type="Proteomes" id="UP001497482"/>
    </source>
</evidence>
<gene>
    <name evidence="9" type="ORF">KC01_LOCUS17700</name>
</gene>
<reference evidence="9 10" key="1">
    <citation type="submission" date="2024-04" db="EMBL/GenBank/DDBJ databases">
        <authorList>
            <person name="Waldvogel A.-M."/>
            <person name="Schoenle A."/>
        </authorList>
    </citation>
    <scope>NUCLEOTIDE SEQUENCE [LARGE SCALE GENOMIC DNA]</scope>
</reference>
<dbReference type="GO" id="GO:0007035">
    <property type="term" value="P:vacuolar acidification"/>
    <property type="evidence" value="ECO:0007669"/>
    <property type="project" value="TreeGrafter"/>
</dbReference>
<evidence type="ECO:0000256" key="2">
    <source>
        <dbReference type="ARBA" id="ARBA00009904"/>
    </source>
</evidence>
<feature type="transmembrane region" description="Helical" evidence="8">
    <location>
        <begin position="510"/>
        <end position="535"/>
    </location>
</feature>
<dbReference type="Proteomes" id="UP001497482">
    <property type="component" value="Chromosome 18"/>
</dbReference>
<name>A0AAV2KD10_KNICA</name>
<comment type="function">
    <text evidence="8">Essential component of the vacuolar proton pump (V-ATPase), a multimeric enzyme that catalyzes the translocation of protons across the membranes. Required for assembly and activity of the V-ATPase.</text>
</comment>
<protein>
    <recommendedName>
        <fullName evidence="8">V-type proton ATPase subunit a</fullName>
    </recommendedName>
</protein>
<accession>A0AAV2KD10</accession>
<dbReference type="GO" id="GO:0005886">
    <property type="term" value="C:plasma membrane"/>
    <property type="evidence" value="ECO:0007669"/>
    <property type="project" value="TreeGrafter"/>
</dbReference>
<dbReference type="EMBL" id="OZ035840">
    <property type="protein sequence ID" value="CAL1587776.1"/>
    <property type="molecule type" value="Genomic_DNA"/>
</dbReference>
<keyword evidence="10" id="KW-1185">Reference proteome</keyword>
<keyword evidence="7 8" id="KW-0472">Membrane</keyword>
<dbReference type="PANTHER" id="PTHR11629">
    <property type="entry name" value="VACUOLAR PROTON ATPASES"/>
    <property type="match status" value="1"/>
</dbReference>
<dbReference type="GO" id="GO:0051117">
    <property type="term" value="F:ATPase binding"/>
    <property type="evidence" value="ECO:0007669"/>
    <property type="project" value="TreeGrafter"/>
</dbReference>
<proteinExistence type="inferred from homology"/>
<feature type="transmembrane region" description="Helical" evidence="8">
    <location>
        <begin position="381"/>
        <end position="405"/>
    </location>
</feature>
<organism evidence="9 10">
    <name type="scientific">Knipowitschia caucasica</name>
    <name type="common">Caucasian dwarf goby</name>
    <name type="synonym">Pomatoschistus caucasicus</name>
    <dbReference type="NCBI Taxonomy" id="637954"/>
    <lineage>
        <taxon>Eukaryota</taxon>
        <taxon>Metazoa</taxon>
        <taxon>Chordata</taxon>
        <taxon>Craniata</taxon>
        <taxon>Vertebrata</taxon>
        <taxon>Euteleostomi</taxon>
        <taxon>Actinopterygii</taxon>
        <taxon>Neopterygii</taxon>
        <taxon>Teleostei</taxon>
        <taxon>Neoteleostei</taxon>
        <taxon>Acanthomorphata</taxon>
        <taxon>Gobiaria</taxon>
        <taxon>Gobiiformes</taxon>
        <taxon>Gobioidei</taxon>
        <taxon>Gobiidae</taxon>
        <taxon>Gobiinae</taxon>
        <taxon>Knipowitschia</taxon>
    </lineage>
</organism>
<keyword evidence="6 8" id="KW-0406">Ion transport</keyword>
<evidence type="ECO:0000313" key="9">
    <source>
        <dbReference type="EMBL" id="CAL1587776.1"/>
    </source>
</evidence>